<dbReference type="PANTHER" id="PTHR12149">
    <property type="entry name" value="FRUCTOSAMINE 3 KINASE-RELATED PROTEIN"/>
    <property type="match status" value="1"/>
</dbReference>
<dbReference type="AlphaFoldDB" id="A0A423W5P0"/>
<evidence type="ECO:0000256" key="3">
    <source>
        <dbReference type="SAM" id="MobiDB-lite"/>
    </source>
</evidence>
<dbReference type="Pfam" id="PF03881">
    <property type="entry name" value="Fructosamin_kin"/>
    <property type="match status" value="1"/>
</dbReference>
<dbReference type="Proteomes" id="UP000283895">
    <property type="component" value="Unassembled WGS sequence"/>
</dbReference>
<dbReference type="Gene3D" id="3.90.1200.10">
    <property type="match status" value="1"/>
</dbReference>
<evidence type="ECO:0000313" key="5">
    <source>
        <dbReference type="Proteomes" id="UP000283895"/>
    </source>
</evidence>
<feature type="region of interest" description="Disordered" evidence="3">
    <location>
        <begin position="375"/>
        <end position="405"/>
    </location>
</feature>
<comment type="catalytic activity">
    <reaction evidence="2">
        <text>N(6)-D-ribulosyl-L-lysyl-[protein] + ATP = N(6)-(3-O-phospho-D-ribulosyl)-L-lysyl-[protein] + ADP + H(+)</text>
        <dbReference type="Rhea" id="RHEA:48432"/>
        <dbReference type="Rhea" id="RHEA-COMP:12103"/>
        <dbReference type="Rhea" id="RHEA-COMP:12104"/>
        <dbReference type="ChEBI" id="CHEBI:15378"/>
        <dbReference type="ChEBI" id="CHEBI:30616"/>
        <dbReference type="ChEBI" id="CHEBI:90418"/>
        <dbReference type="ChEBI" id="CHEBI:90420"/>
        <dbReference type="ChEBI" id="CHEBI:456216"/>
        <dbReference type="EC" id="2.7.1.172"/>
    </reaction>
    <physiologicalReaction direction="left-to-right" evidence="2">
        <dbReference type="Rhea" id="RHEA:48433"/>
    </physiologicalReaction>
</comment>
<name>A0A423W5P0_9PEZI</name>
<gene>
    <name evidence="4" type="ORF">VMCG_06737</name>
</gene>
<sequence>MAEEEEYIWKEEIPVPAHLISYVDEAVKEALPAGSQFHGISPSGASYWARTAKIDATDEDGNETPFFIKVHRFDHGKNMASSEYEAMKVLYSVYPEIIPEPMAWGSYKEEDEVYFFVTRFYELSGDIPDVSDFPQLLAEMHKRPEAKSKTGEFGFPITTYGGRNPVKFPMSKTWEECLTKCFEEAFAAEEQTQGPDPELTRLREALFTKVIPRLIRPMETEGRHLEPILCHGDLWDGNASIDAATGEPKIFDPTPLWAHNEYELAPWFIPRHRMIDAYINEYTKHYPVAKPAEDFEDRGLLYSLRFDIHASSIYPGNLRMRNTAMRNMRYLVEKYPDGYEDYVRERGLDVETADPEVEARIAANMAAFHANSGATVSAAEDAASDPASDPLSTQGAAPHEIEAGT</sequence>
<dbReference type="SUPFAM" id="SSF56112">
    <property type="entry name" value="Protein kinase-like (PK-like)"/>
    <property type="match status" value="1"/>
</dbReference>
<dbReference type="InterPro" id="IPR011009">
    <property type="entry name" value="Kinase-like_dom_sf"/>
</dbReference>
<keyword evidence="5" id="KW-1185">Reference proteome</keyword>
<reference evidence="4 5" key="1">
    <citation type="submission" date="2015-09" db="EMBL/GenBank/DDBJ databases">
        <title>Host preference determinants of Valsa canker pathogens revealed by comparative genomics.</title>
        <authorList>
            <person name="Yin Z."/>
            <person name="Huang L."/>
        </authorList>
    </citation>
    <scope>NUCLEOTIDE SEQUENCE [LARGE SCALE GENOMIC DNA]</scope>
    <source>
        <strain evidence="4 5">03-1</strain>
    </source>
</reference>
<evidence type="ECO:0000313" key="4">
    <source>
        <dbReference type="EMBL" id="ROV98666.1"/>
    </source>
</evidence>
<comment type="caution">
    <text evidence="4">The sequence shown here is derived from an EMBL/GenBank/DDBJ whole genome shotgun (WGS) entry which is preliminary data.</text>
</comment>
<organism evidence="4 5">
    <name type="scientific">Cytospora schulzeri</name>
    <dbReference type="NCBI Taxonomy" id="448051"/>
    <lineage>
        <taxon>Eukaryota</taxon>
        <taxon>Fungi</taxon>
        <taxon>Dikarya</taxon>
        <taxon>Ascomycota</taxon>
        <taxon>Pezizomycotina</taxon>
        <taxon>Sordariomycetes</taxon>
        <taxon>Sordariomycetidae</taxon>
        <taxon>Diaporthales</taxon>
        <taxon>Cytosporaceae</taxon>
        <taxon>Cytospora</taxon>
    </lineage>
</organism>
<dbReference type="EMBL" id="LKEA01000025">
    <property type="protein sequence ID" value="ROV98666.1"/>
    <property type="molecule type" value="Genomic_DNA"/>
</dbReference>
<dbReference type="PANTHER" id="PTHR12149:SF8">
    <property type="entry name" value="PROTEIN-RIBULOSAMINE 3-KINASE"/>
    <property type="match status" value="1"/>
</dbReference>
<accession>A0A423W5P0</accession>
<evidence type="ECO:0000256" key="2">
    <source>
        <dbReference type="ARBA" id="ARBA00048655"/>
    </source>
</evidence>
<evidence type="ECO:0000256" key="1">
    <source>
        <dbReference type="ARBA" id="ARBA00011961"/>
    </source>
</evidence>
<dbReference type="OrthoDB" id="5772781at2759"/>
<dbReference type="GO" id="GO:0102193">
    <property type="term" value="F:protein-ribulosamine 3-kinase activity"/>
    <property type="evidence" value="ECO:0007669"/>
    <property type="project" value="UniProtKB-EC"/>
</dbReference>
<feature type="compositionally biased region" description="Low complexity" evidence="3">
    <location>
        <begin position="377"/>
        <end position="390"/>
    </location>
</feature>
<proteinExistence type="predicted"/>
<dbReference type="InterPro" id="IPR016477">
    <property type="entry name" value="Fructo-/Ketosamine-3-kinase"/>
</dbReference>
<dbReference type="EC" id="2.7.1.172" evidence="1"/>
<protein>
    <recommendedName>
        <fullName evidence="1">protein-ribulosamine 3-kinase</fullName>
        <ecNumber evidence="1">2.7.1.172</ecNumber>
    </recommendedName>
</protein>